<evidence type="ECO:0000256" key="4">
    <source>
        <dbReference type="ARBA" id="ARBA00024195"/>
    </source>
</evidence>
<dbReference type="PROSITE" id="PS00135">
    <property type="entry name" value="TRYPSIN_SER"/>
    <property type="match status" value="1"/>
</dbReference>
<evidence type="ECO:0000256" key="2">
    <source>
        <dbReference type="ARBA" id="ARBA00023157"/>
    </source>
</evidence>
<proteinExistence type="inferred from homology"/>
<dbReference type="PANTHER" id="PTHR14021">
    <property type="entry name" value="IRON-SULFUR CLUSTER CO-CHAPERONE PROTEIN HSCB"/>
    <property type="match status" value="1"/>
</dbReference>
<gene>
    <name evidence="9" type="ORF">SFRICE_008320</name>
</gene>
<name>A0A2H1VIX1_SPOFR</name>
<evidence type="ECO:0000313" key="9">
    <source>
        <dbReference type="EMBL" id="SOQ40778.1"/>
    </source>
</evidence>
<feature type="coiled-coil region" evidence="6">
    <location>
        <begin position="147"/>
        <end position="176"/>
    </location>
</feature>
<dbReference type="InterPro" id="IPR018114">
    <property type="entry name" value="TRYPSIN_HIS"/>
</dbReference>
<protein>
    <submittedName>
        <fullName evidence="9">SFRICE_008320</fullName>
    </submittedName>
</protein>
<accession>A0A2H1VIX1</accession>
<evidence type="ECO:0000259" key="8">
    <source>
        <dbReference type="PROSITE" id="PS50240"/>
    </source>
</evidence>
<keyword evidence="2" id="KW-1015">Disulfide bond</keyword>
<dbReference type="GO" id="GO:0051087">
    <property type="term" value="F:protein-folding chaperone binding"/>
    <property type="evidence" value="ECO:0007669"/>
    <property type="project" value="InterPro"/>
</dbReference>
<dbReference type="GO" id="GO:0051259">
    <property type="term" value="P:protein complex oligomerization"/>
    <property type="evidence" value="ECO:0007669"/>
    <property type="project" value="InterPro"/>
</dbReference>
<dbReference type="GO" id="GO:0005739">
    <property type="term" value="C:mitochondrion"/>
    <property type="evidence" value="ECO:0007669"/>
    <property type="project" value="TreeGrafter"/>
</dbReference>
<dbReference type="GO" id="GO:0006508">
    <property type="term" value="P:proteolysis"/>
    <property type="evidence" value="ECO:0007669"/>
    <property type="project" value="UniProtKB-KW"/>
</dbReference>
<dbReference type="GO" id="GO:0044571">
    <property type="term" value="P:[2Fe-2S] cluster assembly"/>
    <property type="evidence" value="ECO:0007669"/>
    <property type="project" value="InterPro"/>
</dbReference>
<dbReference type="AlphaFoldDB" id="A0A2H1VIX1"/>
<dbReference type="InterPro" id="IPR004640">
    <property type="entry name" value="HscB"/>
</dbReference>
<evidence type="ECO:0000256" key="6">
    <source>
        <dbReference type="SAM" id="Coils"/>
    </source>
</evidence>
<evidence type="ECO:0000256" key="1">
    <source>
        <dbReference type="ARBA" id="ARBA00010476"/>
    </source>
</evidence>
<dbReference type="InterPro" id="IPR036869">
    <property type="entry name" value="J_dom_sf"/>
</dbReference>
<organism evidence="9">
    <name type="scientific">Spodoptera frugiperda</name>
    <name type="common">Fall armyworm</name>
    <dbReference type="NCBI Taxonomy" id="7108"/>
    <lineage>
        <taxon>Eukaryota</taxon>
        <taxon>Metazoa</taxon>
        <taxon>Ecdysozoa</taxon>
        <taxon>Arthropoda</taxon>
        <taxon>Hexapoda</taxon>
        <taxon>Insecta</taxon>
        <taxon>Pterygota</taxon>
        <taxon>Neoptera</taxon>
        <taxon>Endopterygota</taxon>
        <taxon>Lepidoptera</taxon>
        <taxon>Glossata</taxon>
        <taxon>Ditrysia</taxon>
        <taxon>Noctuoidea</taxon>
        <taxon>Noctuidae</taxon>
        <taxon>Amphipyrinae</taxon>
        <taxon>Spodoptera</taxon>
    </lineage>
</organism>
<dbReference type="Gene3D" id="1.10.287.110">
    <property type="entry name" value="DnaJ domain"/>
    <property type="match status" value="1"/>
</dbReference>
<dbReference type="SUPFAM" id="SSF47144">
    <property type="entry name" value="HSC20 (HSCB), C-terminal oligomerisation domain"/>
    <property type="match status" value="1"/>
</dbReference>
<dbReference type="GO" id="GO:0004252">
    <property type="term" value="F:serine-type endopeptidase activity"/>
    <property type="evidence" value="ECO:0007669"/>
    <property type="project" value="InterPro"/>
</dbReference>
<dbReference type="SMART" id="SM00271">
    <property type="entry name" value="DnaJ"/>
    <property type="match status" value="1"/>
</dbReference>
<reference evidence="9" key="1">
    <citation type="submission" date="2016-07" db="EMBL/GenBank/DDBJ databases">
        <authorList>
            <person name="Bretaudeau A."/>
        </authorList>
    </citation>
    <scope>NUCLEOTIDE SEQUENCE</scope>
    <source>
        <strain evidence="9">Rice</strain>
        <tissue evidence="9">Whole body</tissue>
    </source>
</reference>
<dbReference type="InterPro" id="IPR009073">
    <property type="entry name" value="HscB_oligo_C"/>
</dbReference>
<dbReference type="Pfam" id="PF00226">
    <property type="entry name" value="DnaJ"/>
    <property type="match status" value="1"/>
</dbReference>
<dbReference type="InterPro" id="IPR009003">
    <property type="entry name" value="Peptidase_S1_PA"/>
</dbReference>
<dbReference type="PANTHER" id="PTHR14021:SF15">
    <property type="entry name" value="IRON-SULFUR CLUSTER CO-CHAPERONE PROTEIN HSCB"/>
    <property type="match status" value="1"/>
</dbReference>
<evidence type="ECO:0000259" key="7">
    <source>
        <dbReference type="PROSITE" id="PS50076"/>
    </source>
</evidence>
<comment type="similarity">
    <text evidence="4">Belongs to the peptidase S1 family. CLIP subfamily.</text>
</comment>
<dbReference type="PROSITE" id="PS50240">
    <property type="entry name" value="TRYPSIN_DOM"/>
    <property type="match status" value="1"/>
</dbReference>
<dbReference type="InterPro" id="IPR001314">
    <property type="entry name" value="Peptidase_S1A"/>
</dbReference>
<dbReference type="FunFam" id="2.40.10.10:FF:000002">
    <property type="entry name" value="Transmembrane protease serine"/>
    <property type="match status" value="1"/>
</dbReference>
<keyword evidence="5" id="KW-0645">Protease</keyword>
<keyword evidence="5" id="KW-0720">Serine protease</keyword>
<dbReference type="InterPro" id="IPR033116">
    <property type="entry name" value="TRYPSIN_SER"/>
</dbReference>
<dbReference type="SUPFAM" id="SSF50494">
    <property type="entry name" value="Trypsin-like serine proteases"/>
    <property type="match status" value="1"/>
</dbReference>
<dbReference type="CDD" id="cd00190">
    <property type="entry name" value="Tryp_SPc"/>
    <property type="match status" value="1"/>
</dbReference>
<dbReference type="Pfam" id="PF07743">
    <property type="entry name" value="HSCB_C"/>
    <property type="match status" value="1"/>
</dbReference>
<keyword evidence="6" id="KW-0175">Coiled coil</keyword>
<dbReference type="Gene3D" id="1.20.1280.20">
    <property type="entry name" value="HscB, C-terminal domain"/>
    <property type="match status" value="1"/>
</dbReference>
<dbReference type="InterPro" id="IPR036386">
    <property type="entry name" value="HscB_C_sf"/>
</dbReference>
<dbReference type="SUPFAM" id="SSF46565">
    <property type="entry name" value="Chaperone J-domain"/>
    <property type="match status" value="1"/>
</dbReference>
<evidence type="ECO:0000256" key="3">
    <source>
        <dbReference type="ARBA" id="ARBA00023186"/>
    </source>
</evidence>
<dbReference type="InterPro" id="IPR001623">
    <property type="entry name" value="DnaJ_domain"/>
</dbReference>
<evidence type="ECO:0000256" key="5">
    <source>
        <dbReference type="RuleBase" id="RU363034"/>
    </source>
</evidence>
<sequence>MSVRSFIFNTTLRQTSLLRQIRLSSCWSCGKDVKNVQPSLFCGSCNALQQPPKDENYFKIMGVKESYDLDESELAKKYKELQKYLHPDKYANRKKEEQEISEKYSSLVNEAYKTLLEPLNRGIYMLRLQGKEIPEQTEVDQAFLMEIMEKNEEVENAETEKEIMELNAENKAKINSLQKEVSAAFFQGDMKKVIKLLGLMKYYTSIDTQIQLSIPNAQFYHYNLLTRVIQGVPTSIAHYPIMAQLLLDAWGTQDYVQHCAGVILTSRHVLSAAHCFQYNANTGRNYTMPKYWKIRVGSTYRTGGGALHNIKTIIPHKDFDKFFYTNDVSVVVVAKQFTFNSNVKQGSIIKQGVEIKPDSLCTLVGWGVLETDGPQPEQLQHTNLYTIDQKICAMRYNTIGAVIQDSMMCAGRVDAGGPDGCFGDSGGPLLYKGLVVGIVSFGYSCGHRYYPGVYTKVSHYTNWILRTVTCKERGHIHSRCSDRERVLRARDNAGNAAINTS</sequence>
<dbReference type="SMART" id="SM00020">
    <property type="entry name" value="Tryp_SPc"/>
    <property type="match status" value="1"/>
</dbReference>
<feature type="domain" description="J" evidence="7">
    <location>
        <begin position="56"/>
        <end position="128"/>
    </location>
</feature>
<dbReference type="CDD" id="cd06257">
    <property type="entry name" value="DnaJ"/>
    <property type="match status" value="1"/>
</dbReference>
<dbReference type="PROSITE" id="PS00134">
    <property type="entry name" value="TRYPSIN_HIS"/>
    <property type="match status" value="1"/>
</dbReference>
<dbReference type="GO" id="GO:0001671">
    <property type="term" value="F:ATPase activator activity"/>
    <property type="evidence" value="ECO:0007669"/>
    <property type="project" value="InterPro"/>
</dbReference>
<dbReference type="PROSITE" id="PS50076">
    <property type="entry name" value="DNAJ_2"/>
    <property type="match status" value="1"/>
</dbReference>
<feature type="domain" description="Peptidase S1" evidence="8">
    <location>
        <begin position="228"/>
        <end position="469"/>
    </location>
</feature>
<dbReference type="InterPro" id="IPR001254">
    <property type="entry name" value="Trypsin_dom"/>
</dbReference>
<dbReference type="Gene3D" id="2.40.10.10">
    <property type="entry name" value="Trypsin-like serine proteases"/>
    <property type="match status" value="1"/>
</dbReference>
<keyword evidence="5" id="KW-0378">Hydrolase</keyword>
<dbReference type="EMBL" id="ODYU01002820">
    <property type="protein sequence ID" value="SOQ40778.1"/>
    <property type="molecule type" value="Genomic_DNA"/>
</dbReference>
<dbReference type="PRINTS" id="PR00722">
    <property type="entry name" value="CHYMOTRYPSIN"/>
</dbReference>
<dbReference type="NCBIfam" id="TIGR00714">
    <property type="entry name" value="hscB"/>
    <property type="match status" value="1"/>
</dbReference>
<dbReference type="Pfam" id="PF00089">
    <property type="entry name" value="Trypsin"/>
    <property type="match status" value="1"/>
</dbReference>
<comment type="similarity">
    <text evidence="1">Belongs to the HscB family.</text>
</comment>
<dbReference type="InterPro" id="IPR043504">
    <property type="entry name" value="Peptidase_S1_PA_chymotrypsin"/>
</dbReference>
<keyword evidence="3" id="KW-0143">Chaperone</keyword>